<organism evidence="1 2">
    <name type="scientific">Tritrichomonas musculus</name>
    <dbReference type="NCBI Taxonomy" id="1915356"/>
    <lineage>
        <taxon>Eukaryota</taxon>
        <taxon>Metamonada</taxon>
        <taxon>Parabasalia</taxon>
        <taxon>Tritrichomonadida</taxon>
        <taxon>Tritrichomonadidae</taxon>
        <taxon>Tritrichomonas</taxon>
    </lineage>
</organism>
<reference evidence="1 2" key="1">
    <citation type="submission" date="2024-04" db="EMBL/GenBank/DDBJ databases">
        <title>Tritrichomonas musculus Genome.</title>
        <authorList>
            <person name="Alves-Ferreira E."/>
            <person name="Grigg M."/>
            <person name="Lorenzi H."/>
            <person name="Galac M."/>
        </authorList>
    </citation>
    <scope>NUCLEOTIDE SEQUENCE [LARGE SCALE GENOMIC DNA]</scope>
    <source>
        <strain evidence="1 2">EAF2021</strain>
    </source>
</reference>
<protein>
    <submittedName>
        <fullName evidence="1">Uncharacterized protein</fullName>
    </submittedName>
</protein>
<keyword evidence="2" id="KW-1185">Reference proteome</keyword>
<accession>A0ABR2GQX1</accession>
<dbReference type="Proteomes" id="UP001470230">
    <property type="component" value="Unassembled WGS sequence"/>
</dbReference>
<evidence type="ECO:0000313" key="1">
    <source>
        <dbReference type="EMBL" id="KAK8836013.1"/>
    </source>
</evidence>
<name>A0ABR2GQX1_9EUKA</name>
<dbReference type="EMBL" id="JAPFFF010000071">
    <property type="protein sequence ID" value="KAK8836013.1"/>
    <property type="molecule type" value="Genomic_DNA"/>
</dbReference>
<sequence>MRRKIYPKLNTAKLQIWTNILEEYEKIYESFAISNNVTFQNFYIIAKSVITPKTMDFDELIRFLDKNFGEDLFPTFSYEDAVVITFIKLIYPGWICRQFPNDK</sequence>
<comment type="caution">
    <text evidence="1">The sequence shown here is derived from an EMBL/GenBank/DDBJ whole genome shotgun (WGS) entry which is preliminary data.</text>
</comment>
<evidence type="ECO:0000313" key="2">
    <source>
        <dbReference type="Proteomes" id="UP001470230"/>
    </source>
</evidence>
<proteinExistence type="predicted"/>
<gene>
    <name evidence="1" type="ORF">M9Y10_040212</name>
</gene>